<protein>
    <submittedName>
        <fullName evidence="2">Uncharacterized protein</fullName>
    </submittedName>
</protein>
<dbReference type="AlphaFoldDB" id="A0A7I9YEZ2"/>
<organism evidence="2 3">
    <name type="scientific">Mycolicibacter algericus</name>
    <name type="common">Mycobacterium algericum</name>
    <dbReference type="NCBI Taxonomy" id="1288388"/>
    <lineage>
        <taxon>Bacteria</taxon>
        <taxon>Bacillati</taxon>
        <taxon>Actinomycetota</taxon>
        <taxon>Actinomycetes</taxon>
        <taxon>Mycobacteriales</taxon>
        <taxon>Mycobacteriaceae</taxon>
        <taxon>Mycolicibacter</taxon>
    </lineage>
</organism>
<reference evidence="2 3" key="1">
    <citation type="journal article" date="2019" name="Emerg. Microbes Infect.">
        <title>Comprehensive subspecies identification of 175 nontuberculous mycobacteria species based on 7547 genomic profiles.</title>
        <authorList>
            <person name="Matsumoto Y."/>
            <person name="Kinjo T."/>
            <person name="Motooka D."/>
            <person name="Nabeya D."/>
            <person name="Jung N."/>
            <person name="Uechi K."/>
            <person name="Horii T."/>
            <person name="Iida T."/>
            <person name="Fujita J."/>
            <person name="Nakamura S."/>
        </authorList>
    </citation>
    <scope>NUCLEOTIDE SEQUENCE [LARGE SCALE GENOMIC DNA]</scope>
    <source>
        <strain evidence="2 3">JCM 30723</strain>
    </source>
</reference>
<feature type="region of interest" description="Disordered" evidence="1">
    <location>
        <begin position="53"/>
        <end position="79"/>
    </location>
</feature>
<comment type="caution">
    <text evidence="2">The sequence shown here is derived from an EMBL/GenBank/DDBJ whole genome shotgun (WGS) entry which is preliminary data.</text>
</comment>
<evidence type="ECO:0000313" key="3">
    <source>
        <dbReference type="Proteomes" id="UP000465305"/>
    </source>
</evidence>
<evidence type="ECO:0000313" key="2">
    <source>
        <dbReference type="EMBL" id="GFG87063.1"/>
    </source>
</evidence>
<dbReference type="Proteomes" id="UP000465305">
    <property type="component" value="Unassembled WGS sequence"/>
</dbReference>
<gene>
    <name evidence="2" type="ORF">MALGJ_37390</name>
</gene>
<name>A0A7I9YEZ2_MYCAL</name>
<evidence type="ECO:0000256" key="1">
    <source>
        <dbReference type="SAM" id="MobiDB-lite"/>
    </source>
</evidence>
<sequence>MDLAECHAWQHNLDAVLRFDAAMNQLLNDEHQLSAIGHRVLNGGGRIQLTYQDPDIQGDRGAPATPGATGGVSRRAAGR</sequence>
<dbReference type="EMBL" id="BLKY01000001">
    <property type="protein sequence ID" value="GFG87063.1"/>
    <property type="molecule type" value="Genomic_DNA"/>
</dbReference>
<accession>A0A7I9YEZ2</accession>
<proteinExistence type="predicted"/>